<dbReference type="SMART" id="SM01293">
    <property type="entry name" value="DUF3402"/>
    <property type="match status" value="1"/>
</dbReference>
<dbReference type="VEuPathDB" id="FungiDB:TAPDE_005093"/>
<sequence>MMSLNPVVNIHVQHDDPRRAYFTVCNSLSEGQPLAFSDEDDEDGDDHGGDHSADENGGSNGFEQTKFGSDRPVTKKTYNWNVFYDLINLLAITQKLVKKKIHRNHQLVQAKTWLHLRRPLRIAHDLAQLYCLKLYKGQVPLCSRKWRMGNMKVITQIYMSCRPELREDWIAGTDQDTDLEEAKQQEAAIRALILFFNSRRYPEQMDDLGFRSEDDDDSDDDFFGAEVARLP</sequence>
<dbReference type="OrthoDB" id="18234at2759"/>
<name>R4XFF3_TAPDE</name>
<protein>
    <recommendedName>
        <fullName evidence="2">Far11/STRP C-terminal domain-containing protein</fullName>
    </recommendedName>
</protein>
<evidence type="ECO:0000313" key="3">
    <source>
        <dbReference type="EMBL" id="CCG84606.1"/>
    </source>
</evidence>
<gene>
    <name evidence="3" type="ORF">TAPDE_005093</name>
</gene>
<proteinExistence type="predicted"/>
<dbReference type="GO" id="GO:0007010">
    <property type="term" value="P:cytoskeleton organization"/>
    <property type="evidence" value="ECO:0007669"/>
    <property type="project" value="TreeGrafter"/>
</dbReference>
<evidence type="ECO:0000259" key="2">
    <source>
        <dbReference type="SMART" id="SM01293"/>
    </source>
</evidence>
<dbReference type="Pfam" id="PF11882">
    <property type="entry name" value="DUF3402"/>
    <property type="match status" value="1"/>
</dbReference>
<dbReference type="STRING" id="1097556.R4XFF3"/>
<dbReference type="PANTHER" id="PTHR13239:SF4">
    <property type="entry name" value="AT25231P"/>
    <property type="match status" value="1"/>
</dbReference>
<evidence type="ECO:0000256" key="1">
    <source>
        <dbReference type="SAM" id="MobiDB-lite"/>
    </source>
</evidence>
<reference evidence="3 4" key="1">
    <citation type="journal article" date="2013" name="MBio">
        <title>Genome sequencing of the plant pathogen Taphrina deformans, the causal agent of peach leaf curl.</title>
        <authorList>
            <person name="Cisse O.H."/>
            <person name="Almeida J.M.G.C.F."/>
            <person name="Fonseca A."/>
            <person name="Kumar A.A."/>
            <person name="Salojaervi J."/>
            <person name="Overmyer K."/>
            <person name="Hauser P.M."/>
            <person name="Pagni M."/>
        </authorList>
    </citation>
    <scope>NUCLEOTIDE SEQUENCE [LARGE SCALE GENOMIC DNA]</scope>
    <source>
        <strain evidence="4">PYCC 5710 / ATCC 11124 / CBS 356.35 / IMI 108563 / JCM 9778 / NBRC 8474</strain>
    </source>
</reference>
<feature type="region of interest" description="Disordered" evidence="1">
    <location>
        <begin position="33"/>
        <end position="68"/>
    </location>
</feature>
<dbReference type="PANTHER" id="PTHR13239">
    <property type="entry name" value="PROTEIN REQUIRED FOR HYPHAL ANASTOMOSIS HAM-2"/>
    <property type="match status" value="1"/>
</dbReference>
<evidence type="ECO:0000313" key="4">
    <source>
        <dbReference type="Proteomes" id="UP000013776"/>
    </source>
</evidence>
<accession>R4XFF3</accession>
<comment type="caution">
    <text evidence="3">The sequence shown here is derived from an EMBL/GenBank/DDBJ whole genome shotgun (WGS) entry which is preliminary data.</text>
</comment>
<keyword evidence="4" id="KW-1185">Reference proteome</keyword>
<dbReference type="Proteomes" id="UP000013776">
    <property type="component" value="Unassembled WGS sequence"/>
</dbReference>
<organism evidence="3 4">
    <name type="scientific">Taphrina deformans (strain PYCC 5710 / ATCC 11124 / CBS 356.35 / IMI 108563 / JCM 9778 / NBRC 8474)</name>
    <name type="common">Peach leaf curl fungus</name>
    <name type="synonym">Lalaria deformans</name>
    <dbReference type="NCBI Taxonomy" id="1097556"/>
    <lineage>
        <taxon>Eukaryota</taxon>
        <taxon>Fungi</taxon>
        <taxon>Dikarya</taxon>
        <taxon>Ascomycota</taxon>
        <taxon>Taphrinomycotina</taxon>
        <taxon>Taphrinomycetes</taxon>
        <taxon>Taphrinales</taxon>
        <taxon>Taphrinaceae</taxon>
        <taxon>Taphrina</taxon>
    </lineage>
</organism>
<feature type="domain" description="Far11/STRP C-terminal" evidence="2">
    <location>
        <begin position="33"/>
        <end position="227"/>
    </location>
</feature>
<dbReference type="AlphaFoldDB" id="R4XFF3"/>
<dbReference type="eggNOG" id="KOG3680">
    <property type="taxonomic scope" value="Eukaryota"/>
</dbReference>
<dbReference type="InterPro" id="IPR021819">
    <property type="entry name" value="Far11/STRP_C"/>
</dbReference>
<dbReference type="GO" id="GO:0005829">
    <property type="term" value="C:cytosol"/>
    <property type="evidence" value="ECO:0007669"/>
    <property type="project" value="TreeGrafter"/>
</dbReference>
<dbReference type="EMBL" id="CAHR02000271">
    <property type="protein sequence ID" value="CCG84606.1"/>
    <property type="molecule type" value="Genomic_DNA"/>
</dbReference>
<dbReference type="InterPro" id="IPR040185">
    <property type="entry name" value="Far11/STRP"/>
</dbReference>